<dbReference type="GO" id="GO:0000287">
    <property type="term" value="F:magnesium ion binding"/>
    <property type="evidence" value="ECO:0007669"/>
    <property type="project" value="TreeGrafter"/>
</dbReference>
<dbReference type="GO" id="GO:0050897">
    <property type="term" value="F:cobalt ion binding"/>
    <property type="evidence" value="ECO:0007669"/>
    <property type="project" value="TreeGrafter"/>
</dbReference>
<evidence type="ECO:0000256" key="8">
    <source>
        <dbReference type="RuleBase" id="RU362010"/>
    </source>
</evidence>
<keyword evidence="7 8" id="KW-0472">Membrane</keyword>
<dbReference type="EMBL" id="JAEKNS010000058">
    <property type="protein sequence ID" value="MBJ7594228.1"/>
    <property type="molecule type" value="Genomic_DNA"/>
</dbReference>
<sequence length="359" mass="39628">MIRVRLDGHLLDDVHGVADLAAVKTRPGQVLWVHCDVPDDDEVEALAARFHIHPLAVEDLRNSNQRPKLDDYGDQLFVVLFGALALPDGSIALAEVHFLIGDSYLVTVTTDRMPAIETLETQLDKRPELCGPSADMMFYRICDSLVDSVFPLLDHIGANIDAVEDAVLENPDRETLRTIFGLKRDLLTLRRVTGPQRDLLQSITSPRTPRIGTDTQLFLRDVYDHTVRIAEQVDSFRDLVSSSLDAYLTSVSNRLGEQTRRLTVVATIFLPLTFLTGFFGMNFAFLVGHIGSAQAFFIGLGVMAVSVPTLVLTVTRLNRRAAPLPADPRARRGLRVMARSATRPPADDAQQAPSPTTTP</sequence>
<dbReference type="RefSeq" id="WP_337310234.1">
    <property type="nucleotide sequence ID" value="NZ_JAEKNS010000058.1"/>
</dbReference>
<dbReference type="GO" id="GO:0015087">
    <property type="term" value="F:cobalt ion transmembrane transporter activity"/>
    <property type="evidence" value="ECO:0007669"/>
    <property type="project" value="UniProtKB-UniRule"/>
</dbReference>
<evidence type="ECO:0000256" key="1">
    <source>
        <dbReference type="ARBA" id="ARBA00004651"/>
    </source>
</evidence>
<evidence type="ECO:0000256" key="2">
    <source>
        <dbReference type="ARBA" id="ARBA00009765"/>
    </source>
</evidence>
<comment type="function">
    <text evidence="8">Mediates influx of magnesium ions.</text>
</comment>
<keyword evidence="3 8" id="KW-0813">Transport</keyword>
<comment type="subcellular location">
    <subcellularLocation>
        <location evidence="1">Cell membrane</location>
        <topology evidence="1">Multi-pass membrane protein</topology>
    </subcellularLocation>
    <subcellularLocation>
        <location evidence="8">Membrane</location>
        <topology evidence="8">Multi-pass membrane protein</topology>
    </subcellularLocation>
</comment>
<dbReference type="InterPro" id="IPR045863">
    <property type="entry name" value="CorA_TM1_TM2"/>
</dbReference>
<keyword evidence="5 8" id="KW-0812">Transmembrane</keyword>
<comment type="similarity">
    <text evidence="2 8">Belongs to the CorA metal ion transporter (MIT) (TC 1.A.35) family.</text>
</comment>
<evidence type="ECO:0000256" key="6">
    <source>
        <dbReference type="ARBA" id="ARBA00022989"/>
    </source>
</evidence>
<keyword evidence="6 8" id="KW-1133">Transmembrane helix</keyword>
<dbReference type="Proteomes" id="UP000606991">
    <property type="component" value="Unassembled WGS sequence"/>
</dbReference>
<feature type="transmembrane region" description="Helical" evidence="8">
    <location>
        <begin position="262"/>
        <end position="287"/>
    </location>
</feature>
<dbReference type="Gene3D" id="3.30.460.20">
    <property type="entry name" value="CorA soluble domain-like"/>
    <property type="match status" value="1"/>
</dbReference>
<dbReference type="PANTHER" id="PTHR46494">
    <property type="entry name" value="CORA FAMILY METAL ION TRANSPORTER (EUROFUNG)"/>
    <property type="match status" value="1"/>
</dbReference>
<dbReference type="GO" id="GO:0005886">
    <property type="term" value="C:plasma membrane"/>
    <property type="evidence" value="ECO:0007669"/>
    <property type="project" value="UniProtKB-SubCell"/>
</dbReference>
<dbReference type="Gene3D" id="1.20.58.340">
    <property type="entry name" value="Magnesium transport protein CorA, transmembrane region"/>
    <property type="match status" value="2"/>
</dbReference>
<dbReference type="NCBIfam" id="TIGR00383">
    <property type="entry name" value="corA"/>
    <property type="match status" value="1"/>
</dbReference>
<evidence type="ECO:0000256" key="4">
    <source>
        <dbReference type="ARBA" id="ARBA00022475"/>
    </source>
</evidence>
<gene>
    <name evidence="8 10" type="primary">corA</name>
    <name evidence="10" type="ORF">JF886_05075</name>
</gene>
<dbReference type="GO" id="GO:0015095">
    <property type="term" value="F:magnesium ion transmembrane transporter activity"/>
    <property type="evidence" value="ECO:0007669"/>
    <property type="project" value="UniProtKB-UniRule"/>
</dbReference>
<dbReference type="AlphaFoldDB" id="A0A934N4U6"/>
<reference evidence="10 11" key="1">
    <citation type="submission" date="2020-10" db="EMBL/GenBank/DDBJ databases">
        <title>Ca. Dormibacterota MAGs.</title>
        <authorList>
            <person name="Montgomery K."/>
        </authorList>
    </citation>
    <scope>NUCLEOTIDE SEQUENCE [LARGE SCALE GENOMIC DNA]</scope>
    <source>
        <strain evidence="10">SC8812_S17_18</strain>
    </source>
</reference>
<accession>A0A934N4U6</accession>
<evidence type="ECO:0000313" key="10">
    <source>
        <dbReference type="EMBL" id="MBJ7594228.1"/>
    </source>
</evidence>
<feature type="region of interest" description="Disordered" evidence="9">
    <location>
        <begin position="336"/>
        <end position="359"/>
    </location>
</feature>
<name>A0A934N4U6_9BACT</name>
<keyword evidence="4 8" id="KW-1003">Cell membrane</keyword>
<keyword evidence="8" id="KW-0460">Magnesium</keyword>
<evidence type="ECO:0000256" key="9">
    <source>
        <dbReference type="SAM" id="MobiDB-lite"/>
    </source>
</evidence>
<dbReference type="PANTHER" id="PTHR46494:SF1">
    <property type="entry name" value="CORA FAMILY METAL ION TRANSPORTER (EUROFUNG)"/>
    <property type="match status" value="1"/>
</dbReference>
<evidence type="ECO:0000313" key="11">
    <source>
        <dbReference type="Proteomes" id="UP000606991"/>
    </source>
</evidence>
<dbReference type="Pfam" id="PF01544">
    <property type="entry name" value="CorA"/>
    <property type="match status" value="1"/>
</dbReference>
<dbReference type="InterPro" id="IPR002523">
    <property type="entry name" value="MgTranspt_CorA/ZnTranspt_ZntB"/>
</dbReference>
<comment type="caution">
    <text evidence="10">The sequence shown here is derived from an EMBL/GenBank/DDBJ whole genome shotgun (WGS) entry which is preliminary data.</text>
</comment>
<protein>
    <recommendedName>
        <fullName evidence="8">Magnesium transport protein CorA</fullName>
    </recommendedName>
</protein>
<feature type="transmembrane region" description="Helical" evidence="8">
    <location>
        <begin position="293"/>
        <end position="314"/>
    </location>
</feature>
<proteinExistence type="inferred from homology"/>
<dbReference type="SUPFAM" id="SSF144083">
    <property type="entry name" value="Magnesium transport protein CorA, transmembrane region"/>
    <property type="match status" value="1"/>
</dbReference>
<dbReference type="InterPro" id="IPR045861">
    <property type="entry name" value="CorA_cytoplasmic_dom"/>
</dbReference>
<dbReference type="InterPro" id="IPR004488">
    <property type="entry name" value="Mg/Co-transport_prot_CorA"/>
</dbReference>
<dbReference type="SUPFAM" id="SSF143865">
    <property type="entry name" value="CorA soluble domain-like"/>
    <property type="match status" value="1"/>
</dbReference>
<evidence type="ECO:0000256" key="3">
    <source>
        <dbReference type="ARBA" id="ARBA00022448"/>
    </source>
</evidence>
<keyword evidence="8" id="KW-0406">Ion transport</keyword>
<evidence type="ECO:0000256" key="5">
    <source>
        <dbReference type="ARBA" id="ARBA00022692"/>
    </source>
</evidence>
<dbReference type="CDD" id="cd12822">
    <property type="entry name" value="TmCorA-like"/>
    <property type="match status" value="1"/>
</dbReference>
<organism evidence="10 11">
    <name type="scientific">Candidatus Aeolococcus gillhamiae</name>
    <dbReference type="NCBI Taxonomy" id="3127015"/>
    <lineage>
        <taxon>Bacteria</taxon>
        <taxon>Bacillati</taxon>
        <taxon>Candidatus Dormiibacterota</taxon>
        <taxon>Candidatus Dormibacteria</taxon>
        <taxon>Candidatus Aeolococcales</taxon>
        <taxon>Candidatus Aeolococcaceae</taxon>
        <taxon>Candidatus Aeolococcus</taxon>
    </lineage>
</organism>
<evidence type="ECO:0000256" key="7">
    <source>
        <dbReference type="ARBA" id="ARBA00023136"/>
    </source>
</evidence>